<gene>
    <name evidence="5" type="ORF">CEUTPL_LOCUS1320</name>
</gene>
<evidence type="ECO:0000256" key="1">
    <source>
        <dbReference type="ARBA" id="ARBA00022614"/>
    </source>
</evidence>
<dbReference type="OrthoDB" id="676979at2759"/>
<dbReference type="Gene3D" id="3.80.10.10">
    <property type="entry name" value="Ribonuclease Inhibitor"/>
    <property type="match status" value="2"/>
</dbReference>
<protein>
    <submittedName>
        <fullName evidence="5">Uncharacterized protein</fullName>
    </submittedName>
</protein>
<evidence type="ECO:0000256" key="2">
    <source>
        <dbReference type="ARBA" id="ARBA00022729"/>
    </source>
</evidence>
<feature type="transmembrane region" description="Helical" evidence="4">
    <location>
        <begin position="12"/>
        <end position="28"/>
    </location>
</feature>
<dbReference type="PANTHER" id="PTHR24373:SF275">
    <property type="entry name" value="TIR DOMAIN-CONTAINING PROTEIN"/>
    <property type="match status" value="1"/>
</dbReference>
<keyword evidence="1" id="KW-0433">Leucine-rich repeat</keyword>
<dbReference type="InterPro" id="IPR032675">
    <property type="entry name" value="LRR_dom_sf"/>
</dbReference>
<dbReference type="InterPro" id="IPR050328">
    <property type="entry name" value="Dev_Immune_Receptor"/>
</dbReference>
<keyword evidence="4" id="KW-1133">Transmembrane helix</keyword>
<feature type="transmembrane region" description="Helical" evidence="4">
    <location>
        <begin position="421"/>
        <end position="443"/>
    </location>
</feature>
<dbReference type="PROSITE" id="PS51450">
    <property type="entry name" value="LRR"/>
    <property type="match status" value="1"/>
</dbReference>
<reference evidence="5" key="1">
    <citation type="submission" date="2022-01" db="EMBL/GenBank/DDBJ databases">
        <authorList>
            <person name="King R."/>
        </authorList>
    </citation>
    <scope>NUCLEOTIDE SEQUENCE</scope>
</reference>
<dbReference type="SMART" id="SM00369">
    <property type="entry name" value="LRR_TYP"/>
    <property type="match status" value="4"/>
</dbReference>
<evidence type="ECO:0000313" key="5">
    <source>
        <dbReference type="EMBL" id="CAG9760596.1"/>
    </source>
</evidence>
<dbReference type="EMBL" id="OU892277">
    <property type="protein sequence ID" value="CAG9760596.1"/>
    <property type="molecule type" value="Genomic_DNA"/>
</dbReference>
<proteinExistence type="predicted"/>
<dbReference type="PANTHER" id="PTHR24373">
    <property type="entry name" value="SLIT RELATED LEUCINE-RICH REPEAT NEURONAL PROTEIN"/>
    <property type="match status" value="1"/>
</dbReference>
<keyword evidence="3" id="KW-0677">Repeat</keyword>
<evidence type="ECO:0000256" key="3">
    <source>
        <dbReference type="ARBA" id="ARBA00022737"/>
    </source>
</evidence>
<keyword evidence="4" id="KW-0472">Membrane</keyword>
<dbReference type="InterPro" id="IPR001611">
    <property type="entry name" value="Leu-rich_rpt"/>
</dbReference>
<organism evidence="5 6">
    <name type="scientific">Ceutorhynchus assimilis</name>
    <name type="common">cabbage seed weevil</name>
    <dbReference type="NCBI Taxonomy" id="467358"/>
    <lineage>
        <taxon>Eukaryota</taxon>
        <taxon>Metazoa</taxon>
        <taxon>Ecdysozoa</taxon>
        <taxon>Arthropoda</taxon>
        <taxon>Hexapoda</taxon>
        <taxon>Insecta</taxon>
        <taxon>Pterygota</taxon>
        <taxon>Neoptera</taxon>
        <taxon>Endopterygota</taxon>
        <taxon>Coleoptera</taxon>
        <taxon>Polyphaga</taxon>
        <taxon>Cucujiformia</taxon>
        <taxon>Curculionidae</taxon>
        <taxon>Ceutorhynchinae</taxon>
        <taxon>Ceutorhynchus</taxon>
    </lineage>
</organism>
<keyword evidence="6" id="KW-1185">Reference proteome</keyword>
<keyword evidence="4" id="KW-0812">Transmembrane</keyword>
<sequence>MVQKLTSTFKMDSIRYALILVLIIYYSMEIDAANANTNITNSVLTSPNVTSCNLDTKNSWKTREFATLVEYQGNRISFNPSDSDFLGNRLNFSFQSISRLNKNAFVSYTSEYVFSCDLSAKYIKRIDDGAFFSLSCLQFLDLSYNMITILNTDMFLGLNNLKLLNLRYNLINYLPADAFNNMPKLEALDISHNNISEMHKFTFDRIPYLKILDLSHNFMKHIQYMYFNNLGDLEQLYLDHNAIAIIHTNLFSKNTKLRKLDLSVNGMVLLYIVKYSFNPETFQVFNISNNYLLDLNLTEWIDEFSNFKTIIDLNENQFCCKDWKFYIWNLKKYNITIAPGRNFTANHNVNGILCDNLNYTFPNGYKESIEALHRDLDNVANSTLSGEEEDIDPHRTDQFARMKNIIHHEDAKETTHLSFKYVFIVLAIIGIGFCVFLAIDYLLGVGLRQMLTQRVHIWLSRPYNNANNINSHYVQLQPTS</sequence>
<dbReference type="SUPFAM" id="SSF52058">
    <property type="entry name" value="L domain-like"/>
    <property type="match status" value="1"/>
</dbReference>
<dbReference type="InterPro" id="IPR003591">
    <property type="entry name" value="Leu-rich_rpt_typical-subtyp"/>
</dbReference>
<dbReference type="Proteomes" id="UP001152799">
    <property type="component" value="Chromosome 1"/>
</dbReference>
<dbReference type="AlphaFoldDB" id="A0A9N9Q901"/>
<dbReference type="Pfam" id="PF13855">
    <property type="entry name" value="LRR_8"/>
    <property type="match status" value="1"/>
</dbReference>
<evidence type="ECO:0000256" key="4">
    <source>
        <dbReference type="SAM" id="Phobius"/>
    </source>
</evidence>
<evidence type="ECO:0000313" key="6">
    <source>
        <dbReference type="Proteomes" id="UP001152799"/>
    </source>
</evidence>
<accession>A0A9N9Q901</accession>
<keyword evidence="2" id="KW-0732">Signal</keyword>
<name>A0A9N9Q901_9CUCU</name>